<reference evidence="1 2" key="1">
    <citation type="submission" date="2013-08" db="EMBL/GenBank/DDBJ databases">
        <title>Flavobacterium limnosediminis JC2902 genome sequencing.</title>
        <authorList>
            <person name="Lee K."/>
            <person name="Yi H."/>
            <person name="Park S."/>
            <person name="Chun J."/>
        </authorList>
    </citation>
    <scope>NUCLEOTIDE SEQUENCE [LARGE SCALE GENOMIC DNA]</scope>
    <source>
        <strain evidence="1 2">JC2902</strain>
    </source>
</reference>
<keyword evidence="2" id="KW-1185">Reference proteome</keyword>
<comment type="caution">
    <text evidence="1">The sequence shown here is derived from an EMBL/GenBank/DDBJ whole genome shotgun (WGS) entry which is preliminary data.</text>
</comment>
<accession>V6SWH2</accession>
<dbReference type="AlphaFoldDB" id="V6SWH2"/>
<evidence type="ECO:0000313" key="1">
    <source>
        <dbReference type="EMBL" id="ESU28750.1"/>
    </source>
</evidence>
<protein>
    <submittedName>
        <fullName evidence="1">Uncharacterized protein</fullName>
    </submittedName>
</protein>
<organism evidence="1 2">
    <name type="scientific">Flavobacterium limnosediminis JC2902</name>
    <dbReference type="NCBI Taxonomy" id="1341181"/>
    <lineage>
        <taxon>Bacteria</taxon>
        <taxon>Pseudomonadati</taxon>
        <taxon>Bacteroidota</taxon>
        <taxon>Flavobacteriia</taxon>
        <taxon>Flavobacteriales</taxon>
        <taxon>Flavobacteriaceae</taxon>
        <taxon>Flavobacterium</taxon>
    </lineage>
</organism>
<dbReference type="RefSeq" id="WP_023578986.1">
    <property type="nucleotide sequence ID" value="NZ_AVGG01000005.1"/>
</dbReference>
<evidence type="ECO:0000313" key="2">
    <source>
        <dbReference type="Proteomes" id="UP000018004"/>
    </source>
</evidence>
<dbReference type="OrthoDB" id="5918411at2"/>
<sequence>MSEVNLFDKDNSFGNFKGIAYTYDFWDCETNPNNKINITEAKHFSECLEFSNSKYVKNQSDIKDVSNVLKHFFNMYNEKIYENHNDFFGDLDFPLITARVKSREMNKIAKRNEVLYNRIKDLLEVNTEDIEIVKIMVEFYENNIEENLTILKQMKAGYLE</sequence>
<gene>
    <name evidence="1" type="ORF">FLJC2902T_13450</name>
</gene>
<dbReference type="eggNOG" id="COG4849">
    <property type="taxonomic scope" value="Bacteria"/>
</dbReference>
<name>V6SWH2_9FLAO</name>
<proteinExistence type="predicted"/>
<dbReference type="PATRIC" id="fig|1341181.4.peg.1324"/>
<dbReference type="EMBL" id="AVGG01000005">
    <property type="protein sequence ID" value="ESU28750.1"/>
    <property type="molecule type" value="Genomic_DNA"/>
</dbReference>
<dbReference type="Proteomes" id="UP000018004">
    <property type="component" value="Unassembled WGS sequence"/>
</dbReference>